<dbReference type="PROSITE" id="PS50600">
    <property type="entry name" value="ULP_PROTEASE"/>
    <property type="match status" value="1"/>
</dbReference>
<dbReference type="GO" id="GO:0070139">
    <property type="term" value="F:SUMO-specific endopeptidase activity"/>
    <property type="evidence" value="ECO:0007669"/>
    <property type="project" value="TreeGrafter"/>
</dbReference>
<evidence type="ECO:0000256" key="4">
    <source>
        <dbReference type="ARBA" id="ARBA00022786"/>
    </source>
</evidence>
<dbReference type="Gene3D" id="3.40.395.10">
    <property type="entry name" value="Adenoviral Proteinase, Chain A"/>
    <property type="match status" value="1"/>
</dbReference>
<keyword evidence="4" id="KW-0833">Ubl conjugation pathway</keyword>
<evidence type="ECO:0000259" key="7">
    <source>
        <dbReference type="PROSITE" id="PS50600"/>
    </source>
</evidence>
<dbReference type="AlphaFoldDB" id="A0AAD9KXX1"/>
<organism evidence="8 9">
    <name type="scientific">Ridgeia piscesae</name>
    <name type="common">Tubeworm</name>
    <dbReference type="NCBI Taxonomy" id="27915"/>
    <lineage>
        <taxon>Eukaryota</taxon>
        <taxon>Metazoa</taxon>
        <taxon>Spiralia</taxon>
        <taxon>Lophotrochozoa</taxon>
        <taxon>Annelida</taxon>
        <taxon>Polychaeta</taxon>
        <taxon>Sedentaria</taxon>
        <taxon>Canalipalpata</taxon>
        <taxon>Sabellida</taxon>
        <taxon>Siboglinidae</taxon>
        <taxon>Ridgeia</taxon>
    </lineage>
</organism>
<dbReference type="PANTHER" id="PTHR46896">
    <property type="entry name" value="SENTRIN-SPECIFIC PROTEASE"/>
    <property type="match status" value="1"/>
</dbReference>
<dbReference type="InterPro" id="IPR003653">
    <property type="entry name" value="Peptidase_C48_C"/>
</dbReference>
<keyword evidence="9" id="KW-1185">Reference proteome</keyword>
<keyword evidence="3" id="KW-0645">Protease</keyword>
<dbReference type="InterPro" id="IPR051947">
    <property type="entry name" value="Sentrin-specific_protease"/>
</dbReference>
<dbReference type="PANTHER" id="PTHR46896:SF3">
    <property type="entry name" value="FI06413P-RELATED"/>
    <property type="match status" value="1"/>
</dbReference>
<feature type="region of interest" description="Disordered" evidence="6">
    <location>
        <begin position="1"/>
        <end position="79"/>
    </location>
</feature>
<evidence type="ECO:0000313" key="9">
    <source>
        <dbReference type="Proteomes" id="UP001209878"/>
    </source>
</evidence>
<dbReference type="GO" id="GO:0016926">
    <property type="term" value="P:protein desumoylation"/>
    <property type="evidence" value="ECO:0007669"/>
    <property type="project" value="TreeGrafter"/>
</dbReference>
<comment type="similarity">
    <text evidence="1">Belongs to the peptidase C48 family.</text>
</comment>
<dbReference type="Pfam" id="PF02902">
    <property type="entry name" value="Peptidase_C48"/>
    <property type="match status" value="1"/>
</dbReference>
<keyword evidence="5" id="KW-0378">Hydrolase</keyword>
<feature type="domain" description="Ubiquitin-like protease family profile" evidence="7">
    <location>
        <begin position="347"/>
        <end position="550"/>
    </location>
</feature>
<dbReference type="SUPFAM" id="SSF54001">
    <property type="entry name" value="Cysteine proteinases"/>
    <property type="match status" value="1"/>
</dbReference>
<sequence>MATGVVTSATNSPLVPAAATTTTTSQQYISRRQRMEDEVGLSTRDGHGNVVLPPGVEPKTETETDTEKPKKSPPLPLGSTTFRVQLLSRNIRIGSLRSGPLEPVIVSTLGIQLCIQCCNKKLKLFVGAAELTKIMAHFGTVMPVLFIYTTPEGAAKIRNSCRMGAPGGAYFDPASADETQKRITVILKSVSSDQKDGLRHICHEIQLKHPSISQGLLLNEISQDQANSILVCSTPDVRQVVPSTLVTQLVPQVPQTLTQPVTQTASVVLSNGQLILQLPQGFSVVSTAARLGNGLVVGREDGEEGAEEDEEEEAMDRSRSPSPQHHIFSGPIIKLFTFPPAPATGGITVTNEDLFCLNEGEFLNDVIIDFYLKFIFIEHLSKEDQARTHIFSSFFYRRLTQKHRKNSMVDEDPNMSLPERRHARVKTWSRHVDLFDKDVIIVPINESAHWYLAIICFPGLRKPIHEERHVPPAVPKSPSPSLSTPSSVDIPKTPSKVSMMSVSSSSPSSTTVSLTSSSLSPMKSSSGMALLQASYLDEDHSRQDFTDTAP</sequence>
<feature type="region of interest" description="Disordered" evidence="6">
    <location>
        <begin position="469"/>
        <end position="525"/>
    </location>
</feature>
<keyword evidence="2" id="KW-0597">Phosphoprotein</keyword>
<feature type="compositionally biased region" description="Low complexity" evidence="6">
    <location>
        <begin position="479"/>
        <end position="525"/>
    </location>
</feature>
<dbReference type="EMBL" id="JAODUO010000494">
    <property type="protein sequence ID" value="KAK2179369.1"/>
    <property type="molecule type" value="Genomic_DNA"/>
</dbReference>
<evidence type="ECO:0000256" key="3">
    <source>
        <dbReference type="ARBA" id="ARBA00022670"/>
    </source>
</evidence>
<feature type="region of interest" description="Disordered" evidence="6">
    <location>
        <begin position="298"/>
        <end position="324"/>
    </location>
</feature>
<comment type="caution">
    <text evidence="8">The sequence shown here is derived from an EMBL/GenBank/DDBJ whole genome shotgun (WGS) entry which is preliminary data.</text>
</comment>
<dbReference type="GO" id="GO:0006508">
    <property type="term" value="P:proteolysis"/>
    <property type="evidence" value="ECO:0007669"/>
    <property type="project" value="UniProtKB-KW"/>
</dbReference>
<dbReference type="InterPro" id="IPR038765">
    <property type="entry name" value="Papain-like_cys_pep_sf"/>
</dbReference>
<feature type="compositionally biased region" description="Basic and acidic residues" evidence="6">
    <location>
        <begin position="58"/>
        <end position="70"/>
    </location>
</feature>
<dbReference type="GO" id="GO:0005634">
    <property type="term" value="C:nucleus"/>
    <property type="evidence" value="ECO:0007669"/>
    <property type="project" value="TreeGrafter"/>
</dbReference>
<evidence type="ECO:0000256" key="2">
    <source>
        <dbReference type="ARBA" id="ARBA00022553"/>
    </source>
</evidence>
<gene>
    <name evidence="8" type="ORF">NP493_494g02030</name>
</gene>
<dbReference type="GO" id="GO:0005737">
    <property type="term" value="C:cytoplasm"/>
    <property type="evidence" value="ECO:0007669"/>
    <property type="project" value="TreeGrafter"/>
</dbReference>
<dbReference type="Proteomes" id="UP001209878">
    <property type="component" value="Unassembled WGS sequence"/>
</dbReference>
<feature type="compositionally biased region" description="Polar residues" evidence="6">
    <location>
        <begin position="1"/>
        <end position="13"/>
    </location>
</feature>
<accession>A0AAD9KXX1</accession>
<name>A0AAD9KXX1_RIDPI</name>
<feature type="compositionally biased region" description="Acidic residues" evidence="6">
    <location>
        <begin position="301"/>
        <end position="314"/>
    </location>
</feature>
<reference evidence="8" key="1">
    <citation type="journal article" date="2023" name="Mol. Biol. Evol.">
        <title>Third-Generation Sequencing Reveals the Adaptive Role of the Epigenome in Three Deep-Sea Polychaetes.</title>
        <authorList>
            <person name="Perez M."/>
            <person name="Aroh O."/>
            <person name="Sun Y."/>
            <person name="Lan Y."/>
            <person name="Juniper S.K."/>
            <person name="Young C.R."/>
            <person name="Angers B."/>
            <person name="Qian P.Y."/>
        </authorList>
    </citation>
    <scope>NUCLEOTIDE SEQUENCE</scope>
    <source>
        <strain evidence="8">R07B-5</strain>
    </source>
</reference>
<protein>
    <recommendedName>
        <fullName evidence="7">Ubiquitin-like protease family profile domain-containing protein</fullName>
    </recommendedName>
</protein>
<evidence type="ECO:0000256" key="6">
    <source>
        <dbReference type="SAM" id="MobiDB-lite"/>
    </source>
</evidence>
<evidence type="ECO:0000313" key="8">
    <source>
        <dbReference type="EMBL" id="KAK2179369.1"/>
    </source>
</evidence>
<proteinExistence type="inferred from homology"/>
<evidence type="ECO:0000256" key="5">
    <source>
        <dbReference type="ARBA" id="ARBA00022801"/>
    </source>
</evidence>
<evidence type="ECO:0000256" key="1">
    <source>
        <dbReference type="ARBA" id="ARBA00005234"/>
    </source>
</evidence>